<organism evidence="3 4">
    <name type="scientific">Oleoguttula mirabilis</name>
    <dbReference type="NCBI Taxonomy" id="1507867"/>
    <lineage>
        <taxon>Eukaryota</taxon>
        <taxon>Fungi</taxon>
        <taxon>Dikarya</taxon>
        <taxon>Ascomycota</taxon>
        <taxon>Pezizomycotina</taxon>
        <taxon>Dothideomycetes</taxon>
        <taxon>Dothideomycetidae</taxon>
        <taxon>Mycosphaerellales</taxon>
        <taxon>Teratosphaeriaceae</taxon>
        <taxon>Oleoguttula</taxon>
    </lineage>
</organism>
<comment type="caution">
    <text evidence="3">The sequence shown here is derived from an EMBL/GenBank/DDBJ whole genome shotgun (WGS) entry which is preliminary data.</text>
</comment>
<dbReference type="EMBL" id="JAVFHQ010000010">
    <property type="protein sequence ID" value="KAK4547623.1"/>
    <property type="molecule type" value="Genomic_DNA"/>
</dbReference>
<gene>
    <name evidence="3" type="ORF">LTR36_000580</name>
</gene>
<dbReference type="Proteomes" id="UP001324427">
    <property type="component" value="Unassembled WGS sequence"/>
</dbReference>
<keyword evidence="4" id="KW-1185">Reference proteome</keyword>
<evidence type="ECO:0000313" key="4">
    <source>
        <dbReference type="Proteomes" id="UP001324427"/>
    </source>
</evidence>
<accession>A0AAV9JQA1</accession>
<dbReference type="Pfam" id="PF00646">
    <property type="entry name" value="F-box"/>
    <property type="match status" value="1"/>
</dbReference>
<feature type="compositionally biased region" description="Basic and acidic residues" evidence="1">
    <location>
        <begin position="1"/>
        <end position="21"/>
    </location>
</feature>
<dbReference type="PROSITE" id="PS50181">
    <property type="entry name" value="FBOX"/>
    <property type="match status" value="1"/>
</dbReference>
<dbReference type="SMART" id="SM00256">
    <property type="entry name" value="FBOX"/>
    <property type="match status" value="1"/>
</dbReference>
<feature type="region of interest" description="Disordered" evidence="1">
    <location>
        <begin position="1"/>
        <end position="34"/>
    </location>
</feature>
<dbReference type="InterPro" id="IPR036047">
    <property type="entry name" value="F-box-like_dom_sf"/>
</dbReference>
<dbReference type="InterPro" id="IPR001810">
    <property type="entry name" value="F-box_dom"/>
</dbReference>
<evidence type="ECO:0000313" key="3">
    <source>
        <dbReference type="EMBL" id="KAK4547623.1"/>
    </source>
</evidence>
<dbReference type="SUPFAM" id="SSF81383">
    <property type="entry name" value="F-box domain"/>
    <property type="match status" value="1"/>
</dbReference>
<dbReference type="AlphaFoldDB" id="A0AAV9JQA1"/>
<feature type="region of interest" description="Disordered" evidence="1">
    <location>
        <begin position="255"/>
        <end position="278"/>
    </location>
</feature>
<proteinExistence type="predicted"/>
<name>A0AAV9JQA1_9PEZI</name>
<reference evidence="3 4" key="1">
    <citation type="submission" date="2021-11" db="EMBL/GenBank/DDBJ databases">
        <title>Black yeast isolated from Biological Soil Crust.</title>
        <authorList>
            <person name="Kurbessoian T."/>
        </authorList>
    </citation>
    <scope>NUCLEOTIDE SEQUENCE [LARGE SCALE GENOMIC DNA]</scope>
    <source>
        <strain evidence="3 4">CCFEE 5522</strain>
    </source>
</reference>
<dbReference type="Gene3D" id="1.20.1280.50">
    <property type="match status" value="1"/>
</dbReference>
<protein>
    <recommendedName>
        <fullName evidence="2">F-box domain-containing protein</fullName>
    </recommendedName>
</protein>
<feature type="domain" description="F-box" evidence="2">
    <location>
        <begin position="43"/>
        <end position="89"/>
    </location>
</feature>
<sequence length="278" mass="31588">MATTKRGDTSADHGQEGDARPQKRQKAATTRSITTRSMTRASVYNAVLLTTELLENILSYLPMKSLLRFQIVPRKWRAVISESKQLQQALFFLPREADAYWELIRKPKKQLVTISKDEYEKKRETRFVFKSGEANELLFHNEKHAEWDLIDVASDQGSAIYEARFRPSAKHADASWRRMFITQPPPVSIFTHYPYRLRGLQCHNDAYPNGVVASNVWDRVVEAEAEGDTFEPEDGAFLPTMGMLFPSKEEAKLSCFVREDTGDGEGSESSGSESDESV</sequence>
<evidence type="ECO:0000256" key="1">
    <source>
        <dbReference type="SAM" id="MobiDB-lite"/>
    </source>
</evidence>
<evidence type="ECO:0000259" key="2">
    <source>
        <dbReference type="PROSITE" id="PS50181"/>
    </source>
</evidence>